<keyword evidence="3" id="KW-0309">Germination</keyword>
<keyword evidence="5" id="KW-0472">Membrane</keyword>
<feature type="domain" description="Spore germination GerAC-like C-terminal" evidence="8">
    <location>
        <begin position="199"/>
        <end position="360"/>
    </location>
</feature>
<evidence type="ECO:0000256" key="4">
    <source>
        <dbReference type="ARBA" id="ARBA00022729"/>
    </source>
</evidence>
<proteinExistence type="inferred from homology"/>
<evidence type="ECO:0000256" key="2">
    <source>
        <dbReference type="ARBA" id="ARBA00007886"/>
    </source>
</evidence>
<evidence type="ECO:0000259" key="8">
    <source>
        <dbReference type="Pfam" id="PF05504"/>
    </source>
</evidence>
<accession>A0A9X2DQ86</accession>
<keyword evidence="7" id="KW-0449">Lipoprotein</keyword>
<evidence type="ECO:0000259" key="9">
    <source>
        <dbReference type="Pfam" id="PF25198"/>
    </source>
</evidence>
<comment type="similarity">
    <text evidence="2">Belongs to the GerABKC lipoprotein family.</text>
</comment>
<dbReference type="Gene3D" id="3.30.300.210">
    <property type="entry name" value="Nutrient germinant receptor protein C, domain 3"/>
    <property type="match status" value="1"/>
</dbReference>
<evidence type="ECO:0000256" key="3">
    <source>
        <dbReference type="ARBA" id="ARBA00022544"/>
    </source>
</evidence>
<evidence type="ECO:0000313" key="11">
    <source>
        <dbReference type="Proteomes" id="UP001139179"/>
    </source>
</evidence>
<dbReference type="PANTHER" id="PTHR35789">
    <property type="entry name" value="SPORE GERMINATION PROTEIN B3"/>
    <property type="match status" value="1"/>
</dbReference>
<comment type="subcellular location">
    <subcellularLocation>
        <location evidence="1">Membrane</location>
        <topology evidence="1">Lipid-anchor</topology>
    </subcellularLocation>
</comment>
<evidence type="ECO:0000313" key="10">
    <source>
        <dbReference type="EMBL" id="MCM3714135.1"/>
    </source>
</evidence>
<dbReference type="Pfam" id="PF25198">
    <property type="entry name" value="Spore_GerAC_N"/>
    <property type="match status" value="1"/>
</dbReference>
<name>A0A9X2DQ86_9BACI</name>
<dbReference type="AlphaFoldDB" id="A0A9X2DQ86"/>
<dbReference type="Proteomes" id="UP001139179">
    <property type="component" value="Unassembled WGS sequence"/>
</dbReference>
<reference evidence="10" key="1">
    <citation type="submission" date="2022-05" db="EMBL/GenBank/DDBJ databases">
        <title>Comparative Genomics of Spacecraft Associated Microbes.</title>
        <authorList>
            <person name="Tran M.T."/>
            <person name="Wright A."/>
            <person name="Seuylemezian A."/>
            <person name="Eisen J."/>
            <person name="Coil D."/>
        </authorList>
    </citation>
    <scope>NUCLEOTIDE SEQUENCE</scope>
    <source>
        <strain evidence="10">214.1.1</strain>
    </source>
</reference>
<feature type="domain" description="Spore germination protein N-terminal" evidence="9">
    <location>
        <begin position="20"/>
        <end position="188"/>
    </location>
</feature>
<dbReference type="GO" id="GO:0016020">
    <property type="term" value="C:membrane"/>
    <property type="evidence" value="ECO:0007669"/>
    <property type="project" value="UniProtKB-SubCell"/>
</dbReference>
<sequence length="363" mass="40854">MKHSILLLIIVVLLCTGCADHKIVEELGFVHTIGYDRITAGEHEGKLLVTVSFPVAESNGLARQTISTIAETSKEAWIFLSRQTDKNLVAGQIRSILIGEELAKEGVKQIIDTLKRDPIIGTRLRISVVKGRANDLMTNKYPYFSELDESIAFLLKKEAKLNTIPDMSLNRFFSDYYDDGIDPMAAYLLIGEAGMISHGVALFQEDRFVKSLDPTTSRILFLVTGDFKRGDLSIKLDDEKTLFSFLSPHRQIGVNVESIDNVQVTMNIEFSGYLLEYQGSRDLSSKEEIFSLERSIAAHLEELVTGVIKQMQEIPADNVGFGQYIRQQLPFDEWKKLNWPEGFSKIDVKPQIKVTILDTGLVY</sequence>
<dbReference type="InterPro" id="IPR057336">
    <property type="entry name" value="GerAC_N"/>
</dbReference>
<evidence type="ECO:0000256" key="7">
    <source>
        <dbReference type="ARBA" id="ARBA00023288"/>
    </source>
</evidence>
<keyword evidence="11" id="KW-1185">Reference proteome</keyword>
<keyword evidence="6" id="KW-0564">Palmitate</keyword>
<keyword evidence="4" id="KW-0732">Signal</keyword>
<dbReference type="InterPro" id="IPR008844">
    <property type="entry name" value="Spore_GerAC-like"/>
</dbReference>
<dbReference type="InterPro" id="IPR046953">
    <property type="entry name" value="Spore_GerAC-like_C"/>
</dbReference>
<evidence type="ECO:0000256" key="5">
    <source>
        <dbReference type="ARBA" id="ARBA00023136"/>
    </source>
</evidence>
<dbReference type="GO" id="GO:0009847">
    <property type="term" value="P:spore germination"/>
    <property type="evidence" value="ECO:0007669"/>
    <property type="project" value="InterPro"/>
</dbReference>
<protein>
    <submittedName>
        <fullName evidence="10">Ger(X)C family spore germination protein</fullName>
    </submittedName>
</protein>
<dbReference type="InterPro" id="IPR038501">
    <property type="entry name" value="Spore_GerAC_C_sf"/>
</dbReference>
<gene>
    <name evidence="10" type="ORF">M3202_08555</name>
</gene>
<organism evidence="10 11">
    <name type="scientific">Halalkalibacter oceani</name>
    <dbReference type="NCBI Taxonomy" id="1653776"/>
    <lineage>
        <taxon>Bacteria</taxon>
        <taxon>Bacillati</taxon>
        <taxon>Bacillota</taxon>
        <taxon>Bacilli</taxon>
        <taxon>Bacillales</taxon>
        <taxon>Bacillaceae</taxon>
        <taxon>Halalkalibacter</taxon>
    </lineage>
</organism>
<comment type="caution">
    <text evidence="10">The sequence shown here is derived from an EMBL/GenBank/DDBJ whole genome shotgun (WGS) entry which is preliminary data.</text>
</comment>
<dbReference type="EMBL" id="JAMBOL010000005">
    <property type="protein sequence ID" value="MCM3714135.1"/>
    <property type="molecule type" value="Genomic_DNA"/>
</dbReference>
<evidence type="ECO:0000256" key="1">
    <source>
        <dbReference type="ARBA" id="ARBA00004635"/>
    </source>
</evidence>
<dbReference type="Pfam" id="PF05504">
    <property type="entry name" value="Spore_GerAC"/>
    <property type="match status" value="1"/>
</dbReference>
<dbReference type="RefSeq" id="WP_251222921.1">
    <property type="nucleotide sequence ID" value="NZ_JAMBOL010000005.1"/>
</dbReference>
<evidence type="ECO:0000256" key="6">
    <source>
        <dbReference type="ARBA" id="ARBA00023139"/>
    </source>
</evidence>
<dbReference type="NCBIfam" id="TIGR02887">
    <property type="entry name" value="spore_ger_x_C"/>
    <property type="match status" value="1"/>
</dbReference>
<dbReference type="PANTHER" id="PTHR35789:SF1">
    <property type="entry name" value="SPORE GERMINATION PROTEIN B3"/>
    <property type="match status" value="1"/>
</dbReference>